<feature type="domain" description="SseB protein N-terminal" evidence="2">
    <location>
        <begin position="10"/>
        <end position="117"/>
    </location>
</feature>
<dbReference type="KEGG" id="thas:C6Y53_14190"/>
<dbReference type="AlphaFoldDB" id="A0A2S0MVA5"/>
<evidence type="ECO:0000313" key="3">
    <source>
        <dbReference type="EMBL" id="AVO39818.1"/>
    </source>
</evidence>
<dbReference type="EMBL" id="CP027665">
    <property type="protein sequence ID" value="AVO39818.1"/>
    <property type="molecule type" value="Genomic_DNA"/>
</dbReference>
<sequence length="261" mass="26834">MQDETPLDAAHAAMVADEADDTARLRFYDRLADAELFLLLTGEPDGDDITPELFDTGEGRFALGFDRAERLAEFTGRPAPYAALSGRVLAGLLAGQGIGLALNPEVAPSSMLLPAAALGWLRDTLDQGPGTVEAWIAAFTPPAGLPPALLAALDAKLATAAGLARAAWLVGVEYAGGGRGHLLGFVDAVEGAQTALAGAVSEALVFSGLEAGMLDVGFFAADDPAAARMAGPGLRFDLPEPEPPARPSTPGSDPDRPPILR</sequence>
<evidence type="ECO:0000256" key="1">
    <source>
        <dbReference type="SAM" id="MobiDB-lite"/>
    </source>
</evidence>
<feature type="region of interest" description="Disordered" evidence="1">
    <location>
        <begin position="230"/>
        <end position="261"/>
    </location>
</feature>
<name>A0A2S0MVA5_9RHOB</name>
<evidence type="ECO:0000259" key="2">
    <source>
        <dbReference type="Pfam" id="PF07179"/>
    </source>
</evidence>
<organism evidence="3 4">
    <name type="scientific">Pukyongiella litopenaei</name>
    <dbReference type="NCBI Taxonomy" id="2605946"/>
    <lineage>
        <taxon>Bacteria</taxon>
        <taxon>Pseudomonadati</taxon>
        <taxon>Pseudomonadota</taxon>
        <taxon>Alphaproteobacteria</taxon>
        <taxon>Rhodobacterales</taxon>
        <taxon>Paracoccaceae</taxon>
        <taxon>Pukyongiella</taxon>
    </lineage>
</organism>
<dbReference type="RefSeq" id="WP_106474122.1">
    <property type="nucleotide sequence ID" value="NZ_CP027665.1"/>
</dbReference>
<dbReference type="InterPro" id="IPR009839">
    <property type="entry name" value="SseB_N"/>
</dbReference>
<proteinExistence type="predicted"/>
<dbReference type="Pfam" id="PF07179">
    <property type="entry name" value="SseB"/>
    <property type="match status" value="1"/>
</dbReference>
<evidence type="ECO:0000313" key="4">
    <source>
        <dbReference type="Proteomes" id="UP000237655"/>
    </source>
</evidence>
<reference evidence="4" key="1">
    <citation type="submission" date="2018-03" db="EMBL/GenBank/DDBJ databases">
        <title>Genomic analysis of the strain SH-1 isolated from shrimp intestine.</title>
        <authorList>
            <person name="Kim Y.-S."/>
            <person name="Kim S.-E."/>
            <person name="Kim K.-H."/>
        </authorList>
    </citation>
    <scope>NUCLEOTIDE SEQUENCE [LARGE SCALE GENOMIC DNA]</scope>
    <source>
        <strain evidence="4">SH-1</strain>
    </source>
</reference>
<gene>
    <name evidence="3" type="ORF">C6Y53_14190</name>
</gene>
<keyword evidence="4" id="KW-1185">Reference proteome</keyword>
<protein>
    <submittedName>
        <fullName evidence="3">SseB family protein</fullName>
    </submittedName>
</protein>
<dbReference type="Proteomes" id="UP000237655">
    <property type="component" value="Chromosome"/>
</dbReference>
<accession>A0A2S0MVA5</accession>